<organism evidence="2 3">
    <name type="scientific">Neoarthrinium moseri</name>
    <dbReference type="NCBI Taxonomy" id="1658444"/>
    <lineage>
        <taxon>Eukaryota</taxon>
        <taxon>Fungi</taxon>
        <taxon>Dikarya</taxon>
        <taxon>Ascomycota</taxon>
        <taxon>Pezizomycotina</taxon>
        <taxon>Sordariomycetes</taxon>
        <taxon>Xylariomycetidae</taxon>
        <taxon>Amphisphaeriales</taxon>
        <taxon>Apiosporaceae</taxon>
        <taxon>Neoarthrinium</taxon>
    </lineage>
</organism>
<evidence type="ECO:0000256" key="1">
    <source>
        <dbReference type="SAM" id="MobiDB-lite"/>
    </source>
</evidence>
<comment type="caution">
    <text evidence="2">The sequence shown here is derived from an EMBL/GenBank/DDBJ whole genome shotgun (WGS) entry which is preliminary data.</text>
</comment>
<dbReference type="AlphaFoldDB" id="A0A9P9WLQ2"/>
<gene>
    <name evidence="2" type="ORF">JX265_006529</name>
</gene>
<name>A0A9P9WLQ2_9PEZI</name>
<feature type="compositionally biased region" description="Basic and acidic residues" evidence="1">
    <location>
        <begin position="76"/>
        <end position="95"/>
    </location>
</feature>
<dbReference type="Proteomes" id="UP000829685">
    <property type="component" value="Unassembled WGS sequence"/>
</dbReference>
<dbReference type="EMBL" id="JAFIMR010000015">
    <property type="protein sequence ID" value="KAI1869439.1"/>
    <property type="molecule type" value="Genomic_DNA"/>
</dbReference>
<keyword evidence="3" id="KW-1185">Reference proteome</keyword>
<reference evidence="2" key="1">
    <citation type="submission" date="2021-03" db="EMBL/GenBank/DDBJ databases">
        <title>Revisited historic fungal species revealed as producer of novel bioactive compounds through whole genome sequencing and comparative genomics.</title>
        <authorList>
            <person name="Vignolle G.A."/>
            <person name="Hochenegger N."/>
            <person name="Mach R.L."/>
            <person name="Mach-Aigner A.R."/>
            <person name="Javad Rahimi M."/>
            <person name="Salim K.A."/>
            <person name="Chan C.M."/>
            <person name="Lim L.B.L."/>
            <person name="Cai F."/>
            <person name="Druzhinina I.S."/>
            <person name="U'Ren J.M."/>
            <person name="Derntl C."/>
        </authorList>
    </citation>
    <scope>NUCLEOTIDE SEQUENCE</scope>
    <source>
        <strain evidence="2">TUCIM 5799</strain>
    </source>
</reference>
<feature type="region of interest" description="Disordered" evidence="1">
    <location>
        <begin position="245"/>
        <end position="271"/>
    </location>
</feature>
<accession>A0A9P9WLQ2</accession>
<evidence type="ECO:0000313" key="2">
    <source>
        <dbReference type="EMBL" id="KAI1869439.1"/>
    </source>
</evidence>
<feature type="region of interest" description="Disordered" evidence="1">
    <location>
        <begin position="57"/>
        <end position="95"/>
    </location>
</feature>
<evidence type="ECO:0000313" key="3">
    <source>
        <dbReference type="Proteomes" id="UP000829685"/>
    </source>
</evidence>
<sequence>MHFNSSYPSNDFALRQAILQGKSGKTMATKKPRQLVSQPVDAEDLRRRLYVVISEQNSAREKRRRDRAEAMANRKRTAEQPHQEEDITNKDEASAKVERIANEPGVGVRTSTIIKSDSIIVPESTDDWNTEKEAQLDFGDAIKRIDTGRELRSKIVSRSQMPKEPYHHVPSEAATQFARTATAKGLKDKSSIHDLSHQAMKAHREGHLTDAGKTPADHNRELRKVRSYQEKLFKRNQFQNTRALEESVGGNAPRSAKQRHTIPNGYSDLPATRRFSGLRESLDERATNTHEAIPENAVVDLTTVNLYRADWTQSDEIQDRRKGMKSPLLRKADSLWGLKERFTKHGREAREGHHGSEKIQAIALKSPKSGIFGRFKRQLATVVA</sequence>
<protein>
    <submittedName>
        <fullName evidence="2">Uncharacterized protein</fullName>
    </submittedName>
</protein>
<proteinExistence type="predicted"/>